<organism evidence="3 4">
    <name type="scientific">Paraburkholderia youngii</name>
    <dbReference type="NCBI Taxonomy" id="2782701"/>
    <lineage>
        <taxon>Bacteria</taxon>
        <taxon>Pseudomonadati</taxon>
        <taxon>Pseudomonadota</taxon>
        <taxon>Betaproteobacteria</taxon>
        <taxon>Burkholderiales</taxon>
        <taxon>Burkholderiaceae</taxon>
        <taxon>Paraburkholderia</taxon>
    </lineage>
</organism>
<dbReference type="AlphaFoldDB" id="A0A7W8P5D1"/>
<reference evidence="3 4" key="1">
    <citation type="submission" date="2020-08" db="EMBL/GenBank/DDBJ databases">
        <title>Genomic Encyclopedia of Type Strains, Phase IV (KMG-V): Genome sequencing to study the core and pangenomes of soil and plant-associated prokaryotes.</title>
        <authorList>
            <person name="Whitman W."/>
        </authorList>
    </citation>
    <scope>NUCLEOTIDE SEQUENCE [LARGE SCALE GENOMIC DNA]</scope>
    <source>
        <strain evidence="3 4">JPY162</strain>
    </source>
</reference>
<dbReference type="InterPro" id="IPR041688">
    <property type="entry name" value="PRTase_2"/>
</dbReference>
<accession>A0A7W8P5D1</accession>
<dbReference type="InterPro" id="IPR029057">
    <property type="entry name" value="PRTase-like"/>
</dbReference>
<dbReference type="SUPFAM" id="SSF53271">
    <property type="entry name" value="PRTase-like"/>
    <property type="match status" value="1"/>
</dbReference>
<protein>
    <recommendedName>
        <fullName evidence="5">Phosphoribosyltransferase</fullName>
    </recommendedName>
</protein>
<comment type="caution">
    <text evidence="3">The sequence shown here is derived from an EMBL/GenBank/DDBJ whole genome shotgun (WGS) entry which is preliminary data.</text>
</comment>
<dbReference type="EMBL" id="JACHDE010000031">
    <property type="protein sequence ID" value="MBB5405329.1"/>
    <property type="molecule type" value="Genomic_DNA"/>
</dbReference>
<dbReference type="InterPro" id="IPR000836">
    <property type="entry name" value="PRTase_dom"/>
</dbReference>
<proteinExistence type="predicted"/>
<dbReference type="CDD" id="cd06223">
    <property type="entry name" value="PRTases_typeI"/>
    <property type="match status" value="1"/>
</dbReference>
<sequence length="461" mass="50462">MTRKLFDEIGIALCERGDERRHAGGCHDLRDTAVDEECRKSRAPEIHPHGCLESAVDDRPVFKSRESHRQAIGNRLIDQRFARKQFMDSNVVPTFLRAQLKRGLLEVKVDAAALPAATLFGFAERRNPKRAFLFVSKVLGRLVPTRPSIMAASFESLVSEIPADLPGPVLVIGVAEAAVGLGAGVHRAYSATRSDSVYLTSTRHPLGTDLFSRFEEEHSHASTHLIHLPVDPEVRDLMLQARSLILVDDEASTGKTFLNLHRALIEAGLNKIERVVTCVLTDWSGGAVRKAIGESTTAVSLLSGSYQFHEDQSAPLPDMLGVGAVSIGGWPLSPRNDWGRLGVRHVDDTLAPNIQIQPGEKVVVVGTGEFVWRPFLLAERAERAGADVYFSATTRSPIAIGHAIEHALSFPDNYGLGIPNFLYNVKPGEFDRVLICTETPAQALPAELVDVLNAEIIFDEQ</sequence>
<evidence type="ECO:0000313" key="3">
    <source>
        <dbReference type="EMBL" id="MBB5405329.1"/>
    </source>
</evidence>
<feature type="domain" description="TRSP" evidence="1">
    <location>
        <begin position="355"/>
        <end position="450"/>
    </location>
</feature>
<feature type="domain" description="Orotate phosphoribosyltransferase-like" evidence="2">
    <location>
        <begin position="119"/>
        <end position="301"/>
    </location>
</feature>
<dbReference type="Pfam" id="PF15609">
    <property type="entry name" value="PRTase_2"/>
    <property type="match status" value="1"/>
</dbReference>
<evidence type="ECO:0000259" key="2">
    <source>
        <dbReference type="Pfam" id="PF15609"/>
    </source>
</evidence>
<dbReference type="Proteomes" id="UP000592820">
    <property type="component" value="Unassembled WGS sequence"/>
</dbReference>
<evidence type="ECO:0000259" key="1">
    <source>
        <dbReference type="Pfam" id="PF12500"/>
    </source>
</evidence>
<name>A0A7W8P5D1_9BURK</name>
<dbReference type="Gene3D" id="3.40.50.2020">
    <property type="match status" value="1"/>
</dbReference>
<evidence type="ECO:0008006" key="5">
    <source>
        <dbReference type="Google" id="ProtNLM"/>
    </source>
</evidence>
<dbReference type="Pfam" id="PF12500">
    <property type="entry name" value="TRSP"/>
    <property type="match status" value="1"/>
</dbReference>
<gene>
    <name evidence="3" type="ORF">HDG41_007425</name>
</gene>
<dbReference type="InterPro" id="IPR022537">
    <property type="entry name" value="TRSP_dom"/>
</dbReference>
<evidence type="ECO:0000313" key="4">
    <source>
        <dbReference type="Proteomes" id="UP000592820"/>
    </source>
</evidence>